<keyword evidence="2" id="KW-1185">Reference proteome</keyword>
<proteinExistence type="predicted"/>
<sequence>MAVIGVMAISLIVATVITGATLNSLGYTSATRADVQSVAAAESGVDVVLARVQTEPCVTGVYTSTGNPSYTAQMSWSVGVDPAAAVWTNGCPTASAQMVRIVSTGFAAAKGVNGNTRGDARTVESIHSVTMPSTGVPANGAAVYAYQAVTTGGSGSVTTSSGNVASVHVRLGNFICSGDSPSYANIVLRDGSFSSDGSCKVKGSVWASKGVSLEGGAEIDRDVVAGEAFSLTSGKVFGSVWAGTTMNLTGNGTIGRSAYAKQTVTLGSTAVLGATAADTLWTNTGVVGARGGINIKASVIAKTVTGTSFVSGPRTVGTGSPNTPSNVPPMPLVPDWVDFGYKLSDWPGFVVRTITGAACADTNSIPTIVAATAANKVVIDARSCANGVVLDGSRKATFGADTAIFAHKFDLGGGASFEATKPVNVWLISPDEVENNLPTPAVASCTGVSGPIKIAGGFRLDTRIAAFVYTPCMIELVAGVKWRGQLYGGQTKIAGDASLAFSPVGLPGVDLDLGTDITGPTSPYAVLANQLSIRDLAN</sequence>
<evidence type="ECO:0000313" key="2">
    <source>
        <dbReference type="Proteomes" id="UP000237755"/>
    </source>
</evidence>
<comment type="caution">
    <text evidence="1">The sequence shown here is derived from an EMBL/GenBank/DDBJ whole genome shotgun (WGS) entry which is preliminary data.</text>
</comment>
<protein>
    <recommendedName>
        <fullName evidence="3">Type 4 fimbrial biogenesis protein PilX N-terminal domain-containing protein</fullName>
    </recommendedName>
</protein>
<evidence type="ECO:0008006" key="3">
    <source>
        <dbReference type="Google" id="ProtNLM"/>
    </source>
</evidence>
<gene>
    <name evidence="1" type="ORF">GY24_02820</name>
</gene>
<evidence type="ECO:0000313" key="1">
    <source>
        <dbReference type="EMBL" id="PPL20054.1"/>
    </source>
</evidence>
<dbReference type="EMBL" id="MPZN01000005">
    <property type="protein sequence ID" value="PPL20054.1"/>
    <property type="molecule type" value="Genomic_DNA"/>
</dbReference>
<dbReference type="Proteomes" id="UP000237755">
    <property type="component" value="Unassembled WGS sequence"/>
</dbReference>
<accession>A0ABX5AZV2</accession>
<name>A0ABX5AZV2_9MICO</name>
<reference evidence="1 2" key="1">
    <citation type="journal article" date="2008" name="Int. J. Syst. Evol. Microbiol.">
        <title>Leifsonia pindariensis sp. nov., isolated from the Pindari glacier of the Indian Himalayas, and emended description of the genus Leifsonia.</title>
        <authorList>
            <person name="Reddy G.S."/>
            <person name="Prabagaran S.R."/>
            <person name="Shivaji S."/>
        </authorList>
    </citation>
    <scope>NUCLEOTIDE SEQUENCE [LARGE SCALE GENOMIC DNA]</scope>
    <source>
        <strain evidence="1 2">PON 10</strain>
    </source>
</reference>
<organism evidence="1 2">
    <name type="scientific">Microterricola pindariensis</name>
    <dbReference type="NCBI Taxonomy" id="478010"/>
    <lineage>
        <taxon>Bacteria</taxon>
        <taxon>Bacillati</taxon>
        <taxon>Actinomycetota</taxon>
        <taxon>Actinomycetes</taxon>
        <taxon>Micrococcales</taxon>
        <taxon>Microbacteriaceae</taxon>
        <taxon>Microterricola</taxon>
    </lineage>
</organism>